<dbReference type="InterPro" id="IPR036388">
    <property type="entry name" value="WH-like_DNA-bd_sf"/>
</dbReference>
<dbReference type="PROSITE" id="PS50043">
    <property type="entry name" value="HTH_LUXR_2"/>
    <property type="match status" value="1"/>
</dbReference>
<proteinExistence type="predicted"/>
<dbReference type="Pfam" id="PF00196">
    <property type="entry name" value="GerE"/>
    <property type="match status" value="1"/>
</dbReference>
<dbReference type="Proteomes" id="UP000018861">
    <property type="component" value="Unassembled WGS sequence"/>
</dbReference>
<dbReference type="EMBL" id="BAIQ01000005">
    <property type="protein sequence ID" value="GAE14636.1"/>
    <property type="molecule type" value="Genomic_DNA"/>
</dbReference>
<dbReference type="GO" id="GO:0003677">
    <property type="term" value="F:DNA binding"/>
    <property type="evidence" value="ECO:0007669"/>
    <property type="project" value="UniProtKB-KW"/>
</dbReference>
<dbReference type="CDD" id="cd06170">
    <property type="entry name" value="LuxR_C_like"/>
    <property type="match status" value="1"/>
</dbReference>
<evidence type="ECO:0000256" key="1">
    <source>
        <dbReference type="ARBA" id="ARBA00023015"/>
    </source>
</evidence>
<keyword evidence="1" id="KW-0805">Transcription regulation</keyword>
<dbReference type="InterPro" id="IPR016032">
    <property type="entry name" value="Sig_transdc_resp-reg_C-effctor"/>
</dbReference>
<reference evidence="5 6" key="1">
    <citation type="journal article" date="2014" name="Genome Announc.">
        <title>Draft Genome Sequences of Three Strains of Bacteroides pyogenes Isolated from a Cat and Swine.</title>
        <authorList>
            <person name="Sakamoto M."/>
            <person name="Oshima K."/>
            <person name="Suda W."/>
            <person name="Kitamura K."/>
            <person name="Iida T."/>
            <person name="Hattori M."/>
            <person name="Ohkuma M."/>
        </authorList>
    </citation>
    <scope>NUCLEOTIDE SEQUENCE [LARGE SCALE GENOMIC DNA]</scope>
    <source>
        <strain evidence="5 6">JCM 6292</strain>
    </source>
</reference>
<evidence type="ECO:0000256" key="3">
    <source>
        <dbReference type="ARBA" id="ARBA00023163"/>
    </source>
</evidence>
<dbReference type="SMART" id="SM00421">
    <property type="entry name" value="HTH_LUXR"/>
    <property type="match status" value="1"/>
</dbReference>
<accession>W4P4A7</accession>
<feature type="domain" description="HTH luxR-type" evidence="4">
    <location>
        <begin position="1"/>
        <end position="65"/>
    </location>
</feature>
<organism evidence="5 6">
    <name type="scientific">Bacteroides pyogenes JCM 6292</name>
    <dbReference type="NCBI Taxonomy" id="1235809"/>
    <lineage>
        <taxon>Bacteria</taxon>
        <taxon>Pseudomonadati</taxon>
        <taxon>Bacteroidota</taxon>
        <taxon>Bacteroidia</taxon>
        <taxon>Bacteroidales</taxon>
        <taxon>Bacteroidaceae</taxon>
        <taxon>Bacteroides</taxon>
    </lineage>
</organism>
<dbReference type="PRINTS" id="PR00038">
    <property type="entry name" value="HTHLUXR"/>
</dbReference>
<keyword evidence="2" id="KW-0238">DNA-binding</keyword>
<comment type="caution">
    <text evidence="5">The sequence shown here is derived from an EMBL/GenBank/DDBJ whole genome shotgun (WGS) entry which is preliminary data.</text>
</comment>
<evidence type="ECO:0000313" key="5">
    <source>
        <dbReference type="EMBL" id="GAE14636.1"/>
    </source>
</evidence>
<dbReference type="GO" id="GO:0006355">
    <property type="term" value="P:regulation of DNA-templated transcription"/>
    <property type="evidence" value="ECO:0007669"/>
    <property type="project" value="InterPro"/>
</dbReference>
<dbReference type="PANTHER" id="PTHR44688:SF16">
    <property type="entry name" value="DNA-BINDING TRANSCRIPTIONAL ACTIVATOR DEVR_DOSR"/>
    <property type="match status" value="1"/>
</dbReference>
<dbReference type="InterPro" id="IPR000792">
    <property type="entry name" value="Tscrpt_reg_LuxR_C"/>
</dbReference>
<dbReference type="PANTHER" id="PTHR44688">
    <property type="entry name" value="DNA-BINDING TRANSCRIPTIONAL ACTIVATOR DEVR_DOSR"/>
    <property type="match status" value="1"/>
</dbReference>
<gene>
    <name evidence="5" type="ORF">JCM6292_799</name>
</gene>
<evidence type="ECO:0000313" key="6">
    <source>
        <dbReference type="Proteomes" id="UP000018861"/>
    </source>
</evidence>
<sequence>MNELAELTKRESVIAELFAWGASKKDVANRLFISERTVENHTRNIYEKTGCSKVNELSAWWFCRTFHISFDLSPFKRNAITAVMLLLMIPQMIDFGNVAVRARTNTCRGVRMVRTRRKSENDNATVDLMV</sequence>
<protein>
    <submittedName>
        <fullName evidence="5">Putative DNA binding protein</fullName>
    </submittedName>
</protein>
<name>W4P4A7_9BACE</name>
<keyword evidence="3" id="KW-0804">Transcription</keyword>
<dbReference type="AlphaFoldDB" id="W4P4A7"/>
<dbReference type="Gene3D" id="1.10.10.10">
    <property type="entry name" value="Winged helix-like DNA-binding domain superfamily/Winged helix DNA-binding domain"/>
    <property type="match status" value="1"/>
</dbReference>
<dbReference type="SUPFAM" id="SSF46894">
    <property type="entry name" value="C-terminal effector domain of the bipartite response regulators"/>
    <property type="match status" value="1"/>
</dbReference>
<evidence type="ECO:0000256" key="2">
    <source>
        <dbReference type="ARBA" id="ARBA00023125"/>
    </source>
</evidence>
<evidence type="ECO:0000259" key="4">
    <source>
        <dbReference type="PROSITE" id="PS50043"/>
    </source>
</evidence>